<gene>
    <name evidence="2" type="ORF">EDD78_11374</name>
</gene>
<keyword evidence="3" id="KW-1185">Reference proteome</keyword>
<organism evidence="2 3">
    <name type="scientific">Harryflintia acetispora</name>
    <dbReference type="NCBI Taxonomy" id="1849041"/>
    <lineage>
        <taxon>Bacteria</taxon>
        <taxon>Bacillati</taxon>
        <taxon>Bacillota</taxon>
        <taxon>Clostridia</taxon>
        <taxon>Eubacteriales</taxon>
        <taxon>Oscillospiraceae</taxon>
        <taxon>Harryflintia</taxon>
    </lineage>
</organism>
<name>A0A9X8UHJ0_9FIRM</name>
<dbReference type="EMBL" id="SLUK01000013">
    <property type="protein sequence ID" value="TCL41600.1"/>
    <property type="molecule type" value="Genomic_DNA"/>
</dbReference>
<comment type="caution">
    <text evidence="2">The sequence shown here is derived from an EMBL/GenBank/DDBJ whole genome shotgun (WGS) entry which is preliminary data.</text>
</comment>
<reference evidence="2 3" key="1">
    <citation type="submission" date="2019-03" db="EMBL/GenBank/DDBJ databases">
        <title>Genomic Encyclopedia of Type Strains, Phase IV (KMG-IV): sequencing the most valuable type-strain genomes for metagenomic binning, comparative biology and taxonomic classification.</title>
        <authorList>
            <person name="Goeker M."/>
        </authorList>
    </citation>
    <scope>NUCLEOTIDE SEQUENCE [LARGE SCALE GENOMIC DNA]</scope>
    <source>
        <strain evidence="2 3">DSM 100433</strain>
    </source>
</reference>
<evidence type="ECO:0000313" key="2">
    <source>
        <dbReference type="EMBL" id="TCL41600.1"/>
    </source>
</evidence>
<dbReference type="RefSeq" id="WP_132085193.1">
    <property type="nucleotide sequence ID" value="NZ_SLUK01000013.1"/>
</dbReference>
<dbReference type="AlphaFoldDB" id="A0A9X8UHJ0"/>
<feature type="domain" description="KilA-N" evidence="1">
    <location>
        <begin position="6"/>
        <end position="142"/>
    </location>
</feature>
<sequence>MPKENVQETLHAKGLDIRIYTSDFQNEYLSLTDIARYRSDEPNDVIKNWMRSRDTLEFLGLWESLHNPGFKPVEFDGFRKQAGLHAFTMSPSKWIAGVGAAGMTVKAGRYGGTYAHSDIAFEFASWVSAEFKLYIIKDYKRLKSDENSRLSLEWNLNREISKLNYRIHTDAIRQNLLPPRLTPAQVSMTYASEADLLNVALFGMTARQWREQNPKRAGNLRDDAGLHQLLVLANLESYNAILIGQGKSQSERLVLLHELALGQLRTLEGMRPGALPGSGGGESEKN</sequence>
<dbReference type="InterPro" id="IPR018004">
    <property type="entry name" value="KilA/APSES_HTH"/>
</dbReference>
<evidence type="ECO:0000313" key="3">
    <source>
        <dbReference type="Proteomes" id="UP000294682"/>
    </source>
</evidence>
<dbReference type="Proteomes" id="UP000294682">
    <property type="component" value="Unassembled WGS sequence"/>
</dbReference>
<dbReference type="SMART" id="SM01252">
    <property type="entry name" value="KilA-N"/>
    <property type="match status" value="1"/>
</dbReference>
<dbReference type="Pfam" id="PF04383">
    <property type="entry name" value="KilA-N"/>
    <property type="match status" value="1"/>
</dbReference>
<evidence type="ECO:0000259" key="1">
    <source>
        <dbReference type="PROSITE" id="PS51301"/>
    </source>
</evidence>
<accession>A0A9X8UHJ0</accession>
<dbReference type="PROSITE" id="PS51301">
    <property type="entry name" value="KILA_N"/>
    <property type="match status" value="1"/>
</dbReference>
<proteinExistence type="predicted"/>
<dbReference type="InterPro" id="IPR017880">
    <property type="entry name" value="KilA_N"/>
</dbReference>
<protein>
    <submittedName>
        <fullName evidence="2">KilA domain-containing protein</fullName>
    </submittedName>
</protein>